<reference evidence="4 5" key="1">
    <citation type="submission" date="2019-03" db="EMBL/GenBank/DDBJ databases">
        <title>Freshwater and sediment microbial communities from various areas in North America, analyzing microbe dynamics in response to fracking.</title>
        <authorList>
            <person name="Lamendella R."/>
        </authorList>
    </citation>
    <scope>NUCLEOTIDE SEQUENCE [LARGE SCALE GENOMIC DNA]</scope>
    <source>
        <strain evidence="4 5">6_TX</strain>
    </source>
</reference>
<name>A0A4R8FDM4_9GAMM</name>
<comment type="caution">
    <text evidence="4">The sequence shown here is derived from an EMBL/GenBank/DDBJ whole genome shotgun (WGS) entry which is preliminary data.</text>
</comment>
<organism evidence="4 5">
    <name type="scientific">Modicisalibacter xianhensis</name>
    <dbReference type="NCBI Taxonomy" id="442341"/>
    <lineage>
        <taxon>Bacteria</taxon>
        <taxon>Pseudomonadati</taxon>
        <taxon>Pseudomonadota</taxon>
        <taxon>Gammaproteobacteria</taxon>
        <taxon>Oceanospirillales</taxon>
        <taxon>Halomonadaceae</taxon>
        <taxon>Modicisalibacter</taxon>
    </lineage>
</organism>
<dbReference type="Pfam" id="PF05257">
    <property type="entry name" value="CHAP"/>
    <property type="match status" value="1"/>
</dbReference>
<feature type="coiled-coil region" evidence="1">
    <location>
        <begin position="53"/>
        <end position="80"/>
    </location>
</feature>
<dbReference type="Proteomes" id="UP000294489">
    <property type="component" value="Unassembled WGS sequence"/>
</dbReference>
<evidence type="ECO:0000259" key="3">
    <source>
        <dbReference type="Pfam" id="PF05257"/>
    </source>
</evidence>
<evidence type="ECO:0000259" key="2">
    <source>
        <dbReference type="Pfam" id="PF01471"/>
    </source>
</evidence>
<dbReference type="InterPro" id="IPR038765">
    <property type="entry name" value="Papain-like_cys_pep_sf"/>
</dbReference>
<keyword evidence="1" id="KW-0175">Coiled coil</keyword>
<dbReference type="Pfam" id="PF01471">
    <property type="entry name" value="PG_binding_1"/>
    <property type="match status" value="1"/>
</dbReference>
<sequence length="606" mass="67471">MSEALNYLYNLIIQTNEALEHAKKIGDQASAAELESFLATQRSAAAKLTLINLAEAAAELSELVTSLERSEREMSEATRSFFLGDLGEIRFGIEKAAAELYEQVDPSKAVEASDDSFSTISMDVVPPPKEPAEYVACFEALEFRPTWREKADALIAKITREDAIIRYLRVEEKTKVPWWFVGVLHIMETSQRFNAHLHNGDPLSAKTVRVPSGRPINWQAGMPWELSAADALMNGSLRLHEVRDWSLGNTLMLMEHYNGFGYRKLNRMSPYLWNGSYYCYKGKFVSDSQFNPEAISEQVGGALLIHRLKDMEFISISSMSKVNSKPPPTLVSTKVVDKTSPLFKHAAAELNFPLVENYNICMGMGGPKRKAKERMAVQRIQEWCCIHGCRTSIDGDFGPSTKTAVKLFQQRNNLQITGEVGHLTWSVLTAPMQYAITPVEHNGSLNSALLAVANQHIKYVPREVGGNNCGPWVRLYMEGKDGEIQRWCAGFVCTLVLQAAYNLGGAMPFARQVSVDALVKDAKNSGRFVAETSLADPVTRRSKIVPGSLFVIRKSTTDWTHVGIVTEVRDDHFLTIEGNTNGDNIDGGNAIFSTRGFTRRDFLLLT</sequence>
<dbReference type="OrthoDB" id="482757at2"/>
<dbReference type="RefSeq" id="WP_134020490.1">
    <property type="nucleotide sequence ID" value="NZ_SOEC01000023.1"/>
</dbReference>
<dbReference type="SUPFAM" id="SSF47090">
    <property type="entry name" value="PGBD-like"/>
    <property type="match status" value="1"/>
</dbReference>
<dbReference type="SUPFAM" id="SSF54001">
    <property type="entry name" value="Cysteine proteinases"/>
    <property type="match status" value="1"/>
</dbReference>
<feature type="domain" description="Peptidase C51" evidence="3">
    <location>
        <begin position="486"/>
        <end position="579"/>
    </location>
</feature>
<dbReference type="AlphaFoldDB" id="A0A4R8FDM4"/>
<evidence type="ECO:0000313" key="4">
    <source>
        <dbReference type="EMBL" id="TDX23829.1"/>
    </source>
</evidence>
<gene>
    <name evidence="4" type="ORF">DFO67_12333</name>
</gene>
<dbReference type="InterPro" id="IPR002477">
    <property type="entry name" value="Peptidoglycan-bd-like"/>
</dbReference>
<evidence type="ECO:0000256" key="1">
    <source>
        <dbReference type="SAM" id="Coils"/>
    </source>
</evidence>
<feature type="domain" description="Peptidoglycan binding-like" evidence="2">
    <location>
        <begin position="391"/>
        <end position="428"/>
    </location>
</feature>
<dbReference type="InterPro" id="IPR007921">
    <property type="entry name" value="CHAP_dom"/>
</dbReference>
<proteinExistence type="predicted"/>
<evidence type="ECO:0000313" key="5">
    <source>
        <dbReference type="Proteomes" id="UP000294489"/>
    </source>
</evidence>
<dbReference type="InterPro" id="IPR036365">
    <property type="entry name" value="PGBD-like_sf"/>
</dbReference>
<dbReference type="InterPro" id="IPR036366">
    <property type="entry name" value="PGBDSf"/>
</dbReference>
<dbReference type="EMBL" id="SOEC01000023">
    <property type="protein sequence ID" value="TDX23829.1"/>
    <property type="molecule type" value="Genomic_DNA"/>
</dbReference>
<dbReference type="Gene3D" id="1.10.101.10">
    <property type="entry name" value="PGBD-like superfamily/PGBD"/>
    <property type="match status" value="1"/>
</dbReference>
<accession>A0A4R8FDM4</accession>
<protein>
    <submittedName>
        <fullName evidence="4">Lysozyme family protein</fullName>
    </submittedName>
</protein>